<accession>A0A9R0RF94</accession>
<dbReference type="SUPFAM" id="SSF57903">
    <property type="entry name" value="FYVE/PHD zinc finger"/>
    <property type="match status" value="1"/>
</dbReference>
<dbReference type="PROSITE" id="PS50016">
    <property type="entry name" value="ZF_PHD_2"/>
    <property type="match status" value="1"/>
</dbReference>
<dbReference type="GO" id="GO:0008270">
    <property type="term" value="F:zinc ion binding"/>
    <property type="evidence" value="ECO:0007669"/>
    <property type="project" value="UniProtKB-KW"/>
</dbReference>
<evidence type="ECO:0000256" key="3">
    <source>
        <dbReference type="ARBA" id="ARBA00022833"/>
    </source>
</evidence>
<evidence type="ECO:0000256" key="1">
    <source>
        <dbReference type="ARBA" id="ARBA00022723"/>
    </source>
</evidence>
<evidence type="ECO:0000313" key="7">
    <source>
        <dbReference type="Proteomes" id="UP000324705"/>
    </source>
</evidence>
<dbReference type="Gramene" id="TRITD3Av1G056870.10">
    <property type="protein sequence ID" value="TRITD3Av1G056870.10"/>
    <property type="gene ID" value="TRITD3Av1G056870"/>
</dbReference>
<dbReference type="Gene3D" id="3.30.40.10">
    <property type="entry name" value="Zinc/RING finger domain, C3HC4 (zinc finger)"/>
    <property type="match status" value="1"/>
</dbReference>
<dbReference type="InterPro" id="IPR013083">
    <property type="entry name" value="Znf_RING/FYVE/PHD"/>
</dbReference>
<dbReference type="PANTHER" id="PTHR13793">
    <property type="entry name" value="PHD FINGER PROTEINS"/>
    <property type="match status" value="1"/>
</dbReference>
<sequence length="134" mass="15389">MHGVSSLVDTNAHMHAKLTRFLFCHYLQLHDIPGGNFKSSTPGIKKEELLSLQANSYSPVYAKWTTERCAVCRWVEDWDYNKIIICNRCQIAVHQECYGARVVQDLTNWVCRACELPQQKKECCLCPVKGILSR</sequence>
<dbReference type="InterPro" id="IPR042011">
    <property type="entry name" value="ATX3/4/5_PHD"/>
</dbReference>
<keyword evidence="3" id="KW-0862">Zinc</keyword>
<dbReference type="AlphaFoldDB" id="A0A9R0RF94"/>
<dbReference type="InterPro" id="IPR019786">
    <property type="entry name" value="Zinc_finger_PHD-type_CS"/>
</dbReference>
<dbReference type="PROSITE" id="PS01359">
    <property type="entry name" value="ZF_PHD_1"/>
    <property type="match status" value="1"/>
</dbReference>
<evidence type="ECO:0000259" key="5">
    <source>
        <dbReference type="PROSITE" id="PS50016"/>
    </source>
</evidence>
<dbReference type="CDD" id="cd15495">
    <property type="entry name" value="PHD_ATX3_4_5_like"/>
    <property type="match status" value="1"/>
</dbReference>
<dbReference type="PANTHER" id="PTHR13793:SF132">
    <property type="entry name" value="HISTONE-LYSINE N-METHYLTRANSFERASE ATX5"/>
    <property type="match status" value="1"/>
</dbReference>
<name>A0A9R0RF94_TRITD</name>
<evidence type="ECO:0000313" key="6">
    <source>
        <dbReference type="EMBL" id="VAH58999.1"/>
    </source>
</evidence>
<dbReference type="GO" id="GO:0006357">
    <property type="term" value="P:regulation of transcription by RNA polymerase II"/>
    <property type="evidence" value="ECO:0007669"/>
    <property type="project" value="TreeGrafter"/>
</dbReference>
<feature type="domain" description="PHD-type" evidence="5">
    <location>
        <begin position="66"/>
        <end position="117"/>
    </location>
</feature>
<dbReference type="EMBL" id="LT934115">
    <property type="protein sequence ID" value="VAH58999.1"/>
    <property type="molecule type" value="Genomic_DNA"/>
</dbReference>
<proteinExistence type="predicted"/>
<reference evidence="6 7" key="1">
    <citation type="submission" date="2017-09" db="EMBL/GenBank/DDBJ databases">
        <authorList>
            <consortium name="International Durum Wheat Genome Sequencing Consortium (IDWGSC)"/>
            <person name="Milanesi L."/>
        </authorList>
    </citation>
    <scope>NUCLEOTIDE SEQUENCE [LARGE SCALE GENOMIC DNA]</scope>
    <source>
        <strain evidence="7">cv. Svevo</strain>
    </source>
</reference>
<dbReference type="InterPro" id="IPR001965">
    <property type="entry name" value="Znf_PHD"/>
</dbReference>
<evidence type="ECO:0000256" key="2">
    <source>
        <dbReference type="ARBA" id="ARBA00022771"/>
    </source>
</evidence>
<gene>
    <name evidence="6" type="ORF">TRITD_3Av1G056870</name>
</gene>
<protein>
    <recommendedName>
        <fullName evidence="5">PHD-type domain-containing protein</fullName>
    </recommendedName>
</protein>
<dbReference type="InterPro" id="IPR019787">
    <property type="entry name" value="Znf_PHD-finger"/>
</dbReference>
<keyword evidence="2 4" id="KW-0863">Zinc-finger</keyword>
<evidence type="ECO:0000256" key="4">
    <source>
        <dbReference type="PROSITE-ProRule" id="PRU00146"/>
    </source>
</evidence>
<dbReference type="InterPro" id="IPR050701">
    <property type="entry name" value="Histone_Mod_Regulator"/>
</dbReference>
<dbReference type="Pfam" id="PF13831">
    <property type="entry name" value="PHD_2"/>
    <property type="match status" value="1"/>
</dbReference>
<dbReference type="SMART" id="SM00249">
    <property type="entry name" value="PHD"/>
    <property type="match status" value="1"/>
</dbReference>
<organism evidence="6 7">
    <name type="scientific">Triticum turgidum subsp. durum</name>
    <name type="common">Durum wheat</name>
    <name type="synonym">Triticum durum</name>
    <dbReference type="NCBI Taxonomy" id="4567"/>
    <lineage>
        <taxon>Eukaryota</taxon>
        <taxon>Viridiplantae</taxon>
        <taxon>Streptophyta</taxon>
        <taxon>Embryophyta</taxon>
        <taxon>Tracheophyta</taxon>
        <taxon>Spermatophyta</taxon>
        <taxon>Magnoliopsida</taxon>
        <taxon>Liliopsida</taxon>
        <taxon>Poales</taxon>
        <taxon>Poaceae</taxon>
        <taxon>BOP clade</taxon>
        <taxon>Pooideae</taxon>
        <taxon>Triticodae</taxon>
        <taxon>Triticeae</taxon>
        <taxon>Triticinae</taxon>
        <taxon>Triticum</taxon>
    </lineage>
</organism>
<keyword evidence="1" id="KW-0479">Metal-binding</keyword>
<keyword evidence="7" id="KW-1185">Reference proteome</keyword>
<dbReference type="Proteomes" id="UP000324705">
    <property type="component" value="Chromosome 3A"/>
</dbReference>
<dbReference type="InterPro" id="IPR011011">
    <property type="entry name" value="Znf_FYVE_PHD"/>
</dbReference>